<feature type="chain" id="PRO_5044899116" description="Vitamin B12 transporter BtuB" evidence="12">
    <location>
        <begin position="25"/>
        <end position="620"/>
    </location>
</feature>
<feature type="domain" description="TonB-dependent receptor plug" evidence="16">
    <location>
        <begin position="42"/>
        <end position="148"/>
    </location>
</feature>
<dbReference type="Proteomes" id="UP000237673">
    <property type="component" value="Chromosome"/>
</dbReference>
<feature type="binding site" evidence="12">
    <location>
        <position position="213"/>
    </location>
    <ligand>
        <name>Ca(2+)</name>
        <dbReference type="ChEBI" id="CHEBI:29108"/>
        <label>1</label>
    </ligand>
</feature>
<dbReference type="InterPro" id="IPR010101">
    <property type="entry name" value="B12_transptr_BtuB"/>
</dbReference>
<comment type="function">
    <text evidence="12">Involved in the active translocation of vitamin B12 (cyanocobalamin) across the outer membrane to the periplasmic space. It derives its energy for transport by interacting with the trans-periplasmic membrane protein TonB.</text>
</comment>
<evidence type="ECO:0000256" key="2">
    <source>
        <dbReference type="ARBA" id="ARBA00022448"/>
    </source>
</evidence>
<feature type="domain" description="TonB-dependent receptor-like beta-barrel" evidence="15">
    <location>
        <begin position="185"/>
        <end position="594"/>
    </location>
</feature>
<dbReference type="SUPFAM" id="SSF56935">
    <property type="entry name" value="Porins"/>
    <property type="match status" value="1"/>
</dbReference>
<name>A0ABN5HKE4_9GAMM</name>
<dbReference type="NCBIfam" id="TIGR01779">
    <property type="entry name" value="TonB-B12"/>
    <property type="match status" value="1"/>
</dbReference>
<keyword evidence="7 12" id="KW-0406">Ion transport</keyword>
<keyword evidence="5 12" id="KW-0732">Signal</keyword>
<dbReference type="InterPro" id="IPR037066">
    <property type="entry name" value="Plug_dom_sf"/>
</dbReference>
<feature type="binding site" evidence="12">
    <location>
        <position position="306"/>
    </location>
    <ligand>
        <name>cyanocob(III)alamin</name>
        <dbReference type="ChEBI" id="CHEBI:17439"/>
    </ligand>
</feature>
<feature type="binding site" evidence="12">
    <location>
        <position position="249"/>
    </location>
    <ligand>
        <name>Ca(2+)</name>
        <dbReference type="ChEBI" id="CHEBI:29108"/>
        <label>2</label>
    </ligand>
</feature>
<organism evidence="17 18">
    <name type="scientific">Mixta calida</name>
    <dbReference type="NCBI Taxonomy" id="665913"/>
    <lineage>
        <taxon>Bacteria</taxon>
        <taxon>Pseudomonadati</taxon>
        <taxon>Pseudomonadota</taxon>
        <taxon>Gammaproteobacteria</taxon>
        <taxon>Enterobacterales</taxon>
        <taxon>Erwiniaceae</taxon>
        <taxon>Mixta</taxon>
    </lineage>
</organism>
<feature type="short sequence motif" description="TonB C-terminal box" evidence="12 14">
    <location>
        <begin position="603"/>
        <end position="620"/>
    </location>
</feature>
<dbReference type="EMBL" id="CP026378">
    <property type="protein sequence ID" value="AUY27242.1"/>
    <property type="molecule type" value="Genomic_DNA"/>
</dbReference>
<evidence type="ECO:0000256" key="13">
    <source>
        <dbReference type="PROSITE-ProRule" id="PRU01360"/>
    </source>
</evidence>
<evidence type="ECO:0000256" key="10">
    <source>
        <dbReference type="ARBA" id="ARBA00023136"/>
    </source>
</evidence>
<keyword evidence="6 12" id="KW-0106">Calcium</keyword>
<dbReference type="GeneID" id="84633060"/>
<keyword evidence="17" id="KW-0675">Receptor</keyword>
<keyword evidence="8 12" id="KW-0798">TonB box</keyword>
<feature type="binding site" evidence="12">
    <location>
        <position position="213"/>
    </location>
    <ligand>
        <name>Ca(2+)</name>
        <dbReference type="ChEBI" id="CHEBI:29108"/>
        <label>2</label>
    </ligand>
</feature>
<comment type="subcellular location">
    <subcellularLocation>
        <location evidence="1 12 13">Cell outer membrane</location>
        <topology evidence="1 12 13">Multi-pass membrane protein</topology>
    </subcellularLocation>
</comment>
<evidence type="ECO:0000256" key="8">
    <source>
        <dbReference type="ARBA" id="ARBA00023077"/>
    </source>
</evidence>
<keyword evidence="2 12" id="KW-0813">Transport</keyword>
<dbReference type="InterPro" id="IPR036942">
    <property type="entry name" value="Beta-barrel_TonB_sf"/>
</dbReference>
<feature type="binding site" evidence="12">
    <location>
        <position position="250"/>
    </location>
    <ligand>
        <name>Ca(2+)</name>
        <dbReference type="ChEBI" id="CHEBI:29108"/>
        <label>1</label>
    </ligand>
</feature>
<feature type="binding site" evidence="12">
    <location>
        <position position="251"/>
    </location>
    <ligand>
        <name>cyanocob(III)alamin</name>
        <dbReference type="ChEBI" id="CHEBI:17439"/>
    </ligand>
</feature>
<dbReference type="InterPro" id="IPR000531">
    <property type="entry name" value="Beta-barrel_TonB"/>
</dbReference>
<evidence type="ECO:0000313" key="17">
    <source>
        <dbReference type="EMBL" id="AUY27242.1"/>
    </source>
</evidence>
<sequence precursor="true">MIMKKTPLALAVTAISLWAQPGAAADNEELTVTANRTQQPVSSVLAPVDIVTRADIDRWQAKTLTDALRRLPGVDIAQNGGMGQVNSLYVRGTEARHTLVLIDGIPLAKPGITGIADYNQIPISLVQRIEFIRGARSAVYGADAIGGVINIITQAEQPVSQLQVGVGSNHYQQYDGALRQTLGKDTLLTVAGAFQDTKGFNVQPQSTYVVDSDRDGFRSKTFWAGVDHRFSDAFSGFIRGYGYDNKSEYDANYPDGGDIRQLYNHTWESGLSFTQGDYTSQLTLSLQKYKDYNYASTQGRYQRGTSLDDMEQRNLQWGNSYRIGRGMVSAGIDRQEQRLVSHDDYASDRYKRINTGYYLTGQQAFNDVTLEAALRGDDNNQFGWNTTWQTAVGWTFTPGYRATLSYATAFQAPTLGQMYGQQRLYIVASPDLKAEKSKQWEVGLEGLTGPVDWRLSAYQNKIDNLIDYFYNGSTFQGAYYNIQSATIRGVEWTGSMDTGIFSHRVTLSYIDPRRDSDNEVLAHSSRQQFKYQLDWAMFGFDMDVAWQYYGKGYYNNTNQFASEQRRMPSYSLVDLSASYPVTSHLTVRGRIANLFDKDYETAYGYPTAGREYYLSGTYSF</sequence>
<keyword evidence="10 12" id="KW-0472">Membrane</keyword>
<evidence type="ECO:0000256" key="1">
    <source>
        <dbReference type="ARBA" id="ARBA00004571"/>
    </source>
</evidence>
<dbReference type="RefSeq" id="WP_038630176.1">
    <property type="nucleotide sequence ID" value="NZ_CAXOMJ010000011.1"/>
</dbReference>
<evidence type="ECO:0000256" key="12">
    <source>
        <dbReference type="HAMAP-Rule" id="MF_01531"/>
    </source>
</evidence>
<feature type="binding site" evidence="12">
    <location>
        <begin position="112"/>
        <end position="113"/>
    </location>
    <ligand>
        <name>cyanocob(III)alamin</name>
        <dbReference type="ChEBI" id="CHEBI:17439"/>
    </ligand>
</feature>
<proteinExistence type="inferred from homology"/>
<keyword evidence="11 12" id="KW-0998">Cell outer membrane</keyword>
<feature type="signal peptide" evidence="12">
    <location>
        <begin position="1"/>
        <end position="24"/>
    </location>
</feature>
<comment type="similarity">
    <text evidence="12">Belongs to the TonB-dependent receptor family. BtuB (TC 1.B.14.3.1) subfamily.</text>
</comment>
<evidence type="ECO:0000259" key="15">
    <source>
        <dbReference type="Pfam" id="PF00593"/>
    </source>
</evidence>
<evidence type="ECO:0000256" key="11">
    <source>
        <dbReference type="ARBA" id="ARBA00023237"/>
    </source>
</evidence>
<evidence type="ECO:0000256" key="14">
    <source>
        <dbReference type="PROSITE-ProRule" id="PRU10144"/>
    </source>
</evidence>
<dbReference type="CDD" id="cd01347">
    <property type="entry name" value="ligand_gated_channel"/>
    <property type="match status" value="1"/>
</dbReference>
<dbReference type="HAMAP" id="MF_01531">
    <property type="entry name" value="BtuB"/>
    <property type="match status" value="1"/>
</dbReference>
<dbReference type="Gene3D" id="2.170.130.10">
    <property type="entry name" value="TonB-dependent receptor, plug domain"/>
    <property type="match status" value="1"/>
</dbReference>
<feature type="binding site" evidence="12">
    <location>
        <position position="215"/>
    </location>
    <ligand>
        <name>Ca(2+)</name>
        <dbReference type="ChEBI" id="CHEBI:29108"/>
        <label>1</label>
    </ligand>
</feature>
<dbReference type="PROSITE" id="PS52016">
    <property type="entry name" value="TONB_DEPENDENT_REC_3"/>
    <property type="match status" value="1"/>
</dbReference>
<dbReference type="InterPro" id="IPR012910">
    <property type="entry name" value="Plug_dom"/>
</dbReference>
<evidence type="ECO:0000259" key="16">
    <source>
        <dbReference type="Pfam" id="PF07715"/>
    </source>
</evidence>
<evidence type="ECO:0000256" key="6">
    <source>
        <dbReference type="ARBA" id="ARBA00022837"/>
    </source>
</evidence>
<keyword evidence="18" id="KW-1185">Reference proteome</keyword>
<evidence type="ECO:0000256" key="4">
    <source>
        <dbReference type="ARBA" id="ARBA00022692"/>
    </source>
</evidence>
<keyword evidence="4 12" id="KW-0812">Transmembrane</keyword>
<keyword evidence="3 12" id="KW-1134">Transmembrane beta strand</keyword>
<comment type="caution">
    <text evidence="12">Lacks conserved residue(s) required for the propagation of feature annotation.</text>
</comment>
<dbReference type="Gene3D" id="2.40.170.20">
    <property type="entry name" value="TonB-dependent receptor, beta-barrel domain"/>
    <property type="match status" value="1"/>
</dbReference>
<gene>
    <name evidence="12 17" type="primary">btuB</name>
    <name evidence="17" type="ORF">C2E16_19925</name>
</gene>
<evidence type="ECO:0000256" key="9">
    <source>
        <dbReference type="ARBA" id="ARBA00023114"/>
    </source>
</evidence>
<evidence type="ECO:0000256" key="7">
    <source>
        <dbReference type="ARBA" id="ARBA00023065"/>
    </source>
</evidence>
<feature type="binding site" evidence="12">
    <location>
        <position position="215"/>
    </location>
    <ligand>
        <name>Ca(2+)</name>
        <dbReference type="ChEBI" id="CHEBI:29108"/>
        <label>2</label>
    </ligand>
</feature>
<dbReference type="PROSITE" id="PS01156">
    <property type="entry name" value="TONB_DEPENDENT_REC_2"/>
    <property type="match status" value="1"/>
</dbReference>
<dbReference type="NCBIfam" id="NF007926">
    <property type="entry name" value="PRK10641.1"/>
    <property type="match status" value="1"/>
</dbReference>
<reference evidence="17 18" key="1">
    <citation type="submission" date="2018-01" db="EMBL/GenBank/DDBJ databases">
        <title>Complete and assembled Genome of Pantoea calida DSM22759T.</title>
        <authorList>
            <person name="Stevens M.J.A."/>
            <person name="Zurfluh K."/>
            <person name="Stephan R."/>
        </authorList>
    </citation>
    <scope>NUCLEOTIDE SEQUENCE [LARGE SCALE GENOMIC DNA]</scope>
    <source>
        <strain evidence="17 18">DSM 22759</strain>
    </source>
</reference>
<dbReference type="Pfam" id="PF00593">
    <property type="entry name" value="TonB_dep_Rec_b-barrel"/>
    <property type="match status" value="1"/>
</dbReference>
<evidence type="ECO:0000256" key="3">
    <source>
        <dbReference type="ARBA" id="ARBA00022452"/>
    </source>
</evidence>
<keyword evidence="9 12" id="KW-0626">Porin</keyword>
<keyword evidence="12" id="KW-0479">Metal-binding</keyword>
<accession>A0ABN5HKE4</accession>
<evidence type="ECO:0000256" key="5">
    <source>
        <dbReference type="ARBA" id="ARBA00022729"/>
    </source>
</evidence>
<evidence type="ECO:0000313" key="18">
    <source>
        <dbReference type="Proteomes" id="UP000237673"/>
    </source>
</evidence>
<dbReference type="Pfam" id="PF07715">
    <property type="entry name" value="Plug"/>
    <property type="match status" value="1"/>
</dbReference>
<feature type="binding site" evidence="12">
    <location>
        <position position="250"/>
    </location>
    <ligand>
        <name>Ca(2+)</name>
        <dbReference type="ChEBI" id="CHEBI:29108"/>
        <label>2</label>
    </ligand>
</feature>
<dbReference type="InterPro" id="IPR039426">
    <property type="entry name" value="TonB-dep_rcpt-like"/>
</dbReference>
<feature type="binding site" evidence="12">
    <location>
        <position position="201"/>
    </location>
    <ligand>
        <name>Ca(2+)</name>
        <dbReference type="ChEBI" id="CHEBI:29108"/>
        <label>1</label>
    </ligand>
</feature>
<dbReference type="PANTHER" id="PTHR30069">
    <property type="entry name" value="TONB-DEPENDENT OUTER MEMBRANE RECEPTOR"/>
    <property type="match status" value="1"/>
</dbReference>
<feature type="short sequence motif" description="TonB box" evidence="12">
    <location>
        <begin position="28"/>
        <end position="35"/>
    </location>
</feature>
<protein>
    <recommendedName>
        <fullName evidence="12">Vitamin B12 transporter BtuB</fullName>
    </recommendedName>
    <alternativeName>
        <fullName evidence="12">Cobalamin receptor</fullName>
    </alternativeName>
    <alternativeName>
        <fullName evidence="12">Outer membrane cobalamin translocator</fullName>
    </alternativeName>
</protein>
<feature type="binding site" evidence="12">
    <location>
        <position position="258"/>
    </location>
    <ligand>
        <name>Ca(2+)</name>
        <dbReference type="ChEBI" id="CHEBI:29108"/>
        <label>2</label>
    </ligand>
</feature>
<feature type="binding site" evidence="12">
    <location>
        <position position="87"/>
    </location>
    <ligand>
        <name>cyanocob(III)alamin</name>
        <dbReference type="ChEBI" id="CHEBI:17439"/>
    </ligand>
</feature>
<dbReference type="InterPro" id="IPR010917">
    <property type="entry name" value="TonB_rcpt_CS"/>
</dbReference>
<dbReference type="PANTHER" id="PTHR30069:SF53">
    <property type="entry name" value="COLICIN I RECEPTOR-RELATED"/>
    <property type="match status" value="1"/>
</dbReference>